<dbReference type="RefSeq" id="WP_269311380.1">
    <property type="nucleotide sequence ID" value="NZ_CP114052.1"/>
</dbReference>
<protein>
    <recommendedName>
        <fullName evidence="4">Branched-chain amino acid transport system carrier protein</fullName>
    </recommendedName>
</protein>
<feature type="transmembrane region" description="Helical" evidence="1">
    <location>
        <begin position="7"/>
        <end position="29"/>
    </location>
</feature>
<feature type="transmembrane region" description="Helical" evidence="1">
    <location>
        <begin position="41"/>
        <end position="62"/>
    </location>
</feature>
<evidence type="ECO:0000313" key="2">
    <source>
        <dbReference type="EMBL" id="WAW14683.1"/>
    </source>
</evidence>
<dbReference type="PANTHER" id="PTHR37814">
    <property type="entry name" value="CONSERVED MEMBRANE PROTEIN"/>
    <property type="match status" value="1"/>
</dbReference>
<feature type="transmembrane region" description="Helical" evidence="1">
    <location>
        <begin position="245"/>
        <end position="265"/>
    </location>
</feature>
<dbReference type="InterPro" id="IPR038728">
    <property type="entry name" value="YkvI-like"/>
</dbReference>
<reference evidence="2" key="1">
    <citation type="submission" date="2022-12" db="EMBL/GenBank/DDBJ databases">
        <title>Peptostreptococcus.</title>
        <authorList>
            <person name="Lee S.H."/>
        </authorList>
    </citation>
    <scope>NUCLEOTIDE SEQUENCE</scope>
    <source>
        <strain evidence="2">CBA3647</strain>
    </source>
</reference>
<dbReference type="EMBL" id="CP114052">
    <property type="protein sequence ID" value="WAW14683.1"/>
    <property type="molecule type" value="Genomic_DNA"/>
</dbReference>
<keyword evidence="1" id="KW-0472">Membrane</keyword>
<keyword evidence="1" id="KW-1133">Transmembrane helix</keyword>
<gene>
    <name evidence="2" type="ORF">O0R46_08780</name>
</gene>
<feature type="transmembrane region" description="Helical" evidence="1">
    <location>
        <begin position="337"/>
        <end position="359"/>
    </location>
</feature>
<feature type="transmembrane region" description="Helical" evidence="1">
    <location>
        <begin position="211"/>
        <end position="233"/>
    </location>
</feature>
<name>A0ABY7JMU3_9FIRM</name>
<proteinExistence type="predicted"/>
<evidence type="ECO:0008006" key="4">
    <source>
        <dbReference type="Google" id="ProtNLM"/>
    </source>
</evidence>
<evidence type="ECO:0000256" key="1">
    <source>
        <dbReference type="SAM" id="Phobius"/>
    </source>
</evidence>
<keyword evidence="3" id="KW-1185">Reference proteome</keyword>
<dbReference type="Proteomes" id="UP001164187">
    <property type="component" value="Chromosome"/>
</dbReference>
<evidence type="ECO:0000313" key="3">
    <source>
        <dbReference type="Proteomes" id="UP001164187"/>
    </source>
</evidence>
<dbReference type="Gene3D" id="1.20.1740.10">
    <property type="entry name" value="Amino acid/polyamine transporter I"/>
    <property type="match status" value="1"/>
</dbReference>
<feature type="transmembrane region" description="Helical" evidence="1">
    <location>
        <begin position="365"/>
        <end position="383"/>
    </location>
</feature>
<feature type="transmembrane region" description="Helical" evidence="1">
    <location>
        <begin position="122"/>
        <end position="144"/>
    </location>
</feature>
<dbReference type="PANTHER" id="PTHR37814:SF1">
    <property type="entry name" value="MEMBRANE PROTEIN"/>
    <property type="match status" value="1"/>
</dbReference>
<keyword evidence="1" id="KW-0812">Transmembrane</keyword>
<sequence length="397" mass="43517">MEKKSKFLTSISIGVATVWFSTHCGAGFASGTQELQYFANHGWFGVLMPIITFILIGITYYVGLETARQTDKWSYDAWSKEAFGGGTLAKVLAILMDISIVITTIAASAATIATGGLLGQQYLGLPVALGSIAMVVIVTLLCIFGESLVRKNAMFMTAGILIIVTIVIVAGLMKFAPDIQRLFAEGYVNPHSAQWSITGKGGQVPGNIGNALLWALTYTGFQISAIGGITSSFKGGQFREEAKGAMIIGAFINILMLVGICLLIFSQMPNIYTNEAARQLPTIFVVKQLNVPALSVLYPILLFLALITTAVGFIFGMVSRIEPYAFKNMENQTLKKAIICILSLAICYAVSKLGLMWIVQNAYRYLGIYNWIFMILPLWFFGFKNIKRRDRERLEVK</sequence>
<feature type="transmembrane region" description="Helical" evidence="1">
    <location>
        <begin position="153"/>
        <end position="173"/>
    </location>
</feature>
<feature type="transmembrane region" description="Helical" evidence="1">
    <location>
        <begin position="83"/>
        <end position="110"/>
    </location>
</feature>
<organism evidence="2 3">
    <name type="scientific">Peptostreptococcus equinus</name>
    <dbReference type="NCBI Taxonomy" id="3003601"/>
    <lineage>
        <taxon>Bacteria</taxon>
        <taxon>Bacillati</taxon>
        <taxon>Bacillota</taxon>
        <taxon>Clostridia</taxon>
        <taxon>Peptostreptococcales</taxon>
        <taxon>Peptostreptococcaceae</taxon>
        <taxon>Peptostreptococcus</taxon>
    </lineage>
</organism>
<feature type="transmembrane region" description="Helical" evidence="1">
    <location>
        <begin position="296"/>
        <end position="316"/>
    </location>
</feature>
<accession>A0ABY7JMU3</accession>